<reference evidence="1 2" key="1">
    <citation type="submission" date="2023-02" db="EMBL/GenBank/DDBJ databases">
        <title>Microbacterium betulae sp. nov., isolated from birch wood.</title>
        <authorList>
            <person name="Pasciak M."/>
            <person name="Pawlik K.J."/>
            <person name="Martynowski D."/>
            <person name="Laczmanski L."/>
            <person name="Ciekot J."/>
            <person name="Szponar B."/>
            <person name="Wojcik-Fatla A."/>
            <person name="Mackiewicz B."/>
            <person name="Farian E."/>
            <person name="Cholewa G."/>
            <person name="Cholewa A."/>
            <person name="Dutkiewicz J."/>
        </authorList>
    </citation>
    <scope>NUCLEOTIDE SEQUENCE [LARGE SCALE GENOMIC DNA]</scope>
    <source>
        <strain evidence="1 2">AB</strain>
    </source>
</reference>
<dbReference type="Proteomes" id="UP001305498">
    <property type="component" value="Chromosome"/>
</dbReference>
<protein>
    <submittedName>
        <fullName evidence="1">Uncharacterized protein</fullName>
    </submittedName>
</protein>
<name>A0AA97FFB0_9MICO</name>
<dbReference type="RefSeq" id="WP_317139057.1">
    <property type="nucleotide sequence ID" value="NZ_CP118157.1"/>
</dbReference>
<evidence type="ECO:0000313" key="1">
    <source>
        <dbReference type="EMBL" id="WOF22586.1"/>
    </source>
</evidence>
<gene>
    <name evidence="1" type="ORF">N8K70_14480</name>
</gene>
<dbReference type="KEGG" id="mbet:N8K70_14480"/>
<dbReference type="EMBL" id="CP118157">
    <property type="protein sequence ID" value="WOF22586.1"/>
    <property type="molecule type" value="Genomic_DNA"/>
</dbReference>
<keyword evidence="2" id="KW-1185">Reference proteome</keyword>
<evidence type="ECO:0000313" key="2">
    <source>
        <dbReference type="Proteomes" id="UP001305498"/>
    </source>
</evidence>
<proteinExistence type="predicted"/>
<organism evidence="1 2">
    <name type="scientific">Microbacterium betulae</name>
    <dbReference type="NCBI Taxonomy" id="2981139"/>
    <lineage>
        <taxon>Bacteria</taxon>
        <taxon>Bacillati</taxon>
        <taxon>Actinomycetota</taxon>
        <taxon>Actinomycetes</taxon>
        <taxon>Micrococcales</taxon>
        <taxon>Microbacteriaceae</taxon>
        <taxon>Microbacterium</taxon>
    </lineage>
</organism>
<sequence>MTGAGEFLEQGDGWTFANIKVTAEGLVSVHAETPLRRLADLGIEVDDDGLLTVEEAPDGVLVLRMMIPLPSTDPLGSES</sequence>
<accession>A0AA97FFB0</accession>
<dbReference type="AlphaFoldDB" id="A0AA97FFB0"/>